<evidence type="ECO:0000256" key="1">
    <source>
        <dbReference type="SAM" id="MobiDB-lite"/>
    </source>
</evidence>
<gene>
    <name evidence="3" type="ORF">IW254_001433</name>
</gene>
<feature type="region of interest" description="Disordered" evidence="1">
    <location>
        <begin position="13"/>
        <end position="241"/>
    </location>
</feature>
<dbReference type="RefSeq" id="WP_196824853.1">
    <property type="nucleotide sequence ID" value="NZ_CP046980.1"/>
</dbReference>
<feature type="compositionally biased region" description="Basic and acidic residues" evidence="1">
    <location>
        <begin position="130"/>
        <end position="166"/>
    </location>
</feature>
<dbReference type="EMBL" id="JADOUE010000001">
    <property type="protein sequence ID" value="MBG6122464.1"/>
    <property type="molecule type" value="Genomic_DNA"/>
</dbReference>
<feature type="transmembrane region" description="Helical" evidence="2">
    <location>
        <begin position="371"/>
        <end position="389"/>
    </location>
</feature>
<feature type="transmembrane region" description="Helical" evidence="2">
    <location>
        <begin position="341"/>
        <end position="359"/>
    </location>
</feature>
<evidence type="ECO:0000256" key="2">
    <source>
        <dbReference type="SAM" id="Phobius"/>
    </source>
</evidence>
<proteinExistence type="predicted"/>
<feature type="transmembrane region" description="Helical" evidence="2">
    <location>
        <begin position="313"/>
        <end position="335"/>
    </location>
</feature>
<keyword evidence="2" id="KW-1133">Transmembrane helix</keyword>
<sequence length="390" mass="41281">MPDKQLTVAELLARAQQENPQAEGEQPRRRRRRSLEDGGVSVAELTGSLKAVDARPAEVKHSSVPIDEPAPAPQKPTAAQPAPAQPAAPQPAAQKPAAPKPEVKKIQPQTPEKPKAQAPGADDTITLRKFTADKPEAVKPEVKRTDTAKPEPVKPEARPEAAKPLEPKVAPKVTAEKPDVKKPVEPRAASKPAAKPAGFGNAPLPVPSPEKAFEETAPVPVVRDESVNPLAEKGPAEKTPAEKDIVEKATVKKPAVDKPRVEKPVSQKPVADQVGADGVGPIVDKQKAPIEPVYDDVEEYQDEADNAVNPIGLVLMVFAGLVLGVLVFLAFQYLWGNYAKWIVSILAGLVTVGVVVGVRSMKTGRDTLTQVLAGLAGLAMTFGPAVVLLL</sequence>
<keyword evidence="4" id="KW-1185">Reference proteome</keyword>
<feature type="compositionally biased region" description="Basic and acidic residues" evidence="1">
    <location>
        <begin position="174"/>
        <end position="185"/>
    </location>
</feature>
<dbReference type="Proteomes" id="UP000658613">
    <property type="component" value="Unassembled WGS sequence"/>
</dbReference>
<name>A0A931E0I0_9CORY</name>
<evidence type="ECO:0000313" key="4">
    <source>
        <dbReference type="Proteomes" id="UP000658613"/>
    </source>
</evidence>
<accession>A0A931E0I0</accession>
<protein>
    <submittedName>
        <fullName evidence="3">Uncharacterized protein</fullName>
    </submittedName>
</protein>
<reference evidence="3" key="1">
    <citation type="submission" date="2020-11" db="EMBL/GenBank/DDBJ databases">
        <title>Sequencing the genomes of 1000 actinobacteria strains.</title>
        <authorList>
            <person name="Klenk H.-P."/>
        </authorList>
    </citation>
    <scope>NUCLEOTIDE SEQUENCE</scope>
    <source>
        <strain evidence="3">DSM 45632</strain>
    </source>
</reference>
<keyword evidence="2" id="KW-0472">Membrane</keyword>
<organism evidence="3 4">
    <name type="scientific">Corynebacterium aquatimens</name>
    <dbReference type="NCBI Taxonomy" id="1190508"/>
    <lineage>
        <taxon>Bacteria</taxon>
        <taxon>Bacillati</taxon>
        <taxon>Actinomycetota</taxon>
        <taxon>Actinomycetes</taxon>
        <taxon>Mycobacteriales</taxon>
        <taxon>Corynebacteriaceae</taxon>
        <taxon>Corynebacterium</taxon>
    </lineage>
</organism>
<comment type="caution">
    <text evidence="3">The sequence shown here is derived from an EMBL/GenBank/DDBJ whole genome shotgun (WGS) entry which is preliminary data.</text>
</comment>
<dbReference type="AlphaFoldDB" id="A0A931E0I0"/>
<feature type="compositionally biased region" description="Basic and acidic residues" evidence="1">
    <location>
        <begin position="52"/>
        <end position="61"/>
    </location>
</feature>
<evidence type="ECO:0000313" key="3">
    <source>
        <dbReference type="EMBL" id="MBG6122464.1"/>
    </source>
</evidence>
<keyword evidence="2" id="KW-0812">Transmembrane</keyword>